<dbReference type="RefSeq" id="WP_126004449.1">
    <property type="nucleotide sequence ID" value="NZ_QQYZ01000008.1"/>
</dbReference>
<organism evidence="3 4">
    <name type="scientific">Sphingomonas koreensis</name>
    <dbReference type="NCBI Taxonomy" id="93064"/>
    <lineage>
        <taxon>Bacteria</taxon>
        <taxon>Pseudomonadati</taxon>
        <taxon>Pseudomonadota</taxon>
        <taxon>Alphaproteobacteria</taxon>
        <taxon>Sphingomonadales</taxon>
        <taxon>Sphingomonadaceae</taxon>
        <taxon>Sphingomonas</taxon>
    </lineage>
</organism>
<dbReference type="PROSITE" id="PS51318">
    <property type="entry name" value="TAT"/>
    <property type="match status" value="1"/>
</dbReference>
<dbReference type="AlphaFoldDB" id="A0A430G3S1"/>
<dbReference type="InterPro" id="IPR050300">
    <property type="entry name" value="GDXG_lipolytic_enzyme"/>
</dbReference>
<dbReference type="PANTHER" id="PTHR48081">
    <property type="entry name" value="AB HYDROLASE SUPERFAMILY PROTEIN C4A8.06C"/>
    <property type="match status" value="1"/>
</dbReference>
<dbReference type="SUPFAM" id="SSF53474">
    <property type="entry name" value="alpha/beta-Hydrolases"/>
    <property type="match status" value="1"/>
</dbReference>
<dbReference type="InterPro" id="IPR006311">
    <property type="entry name" value="TAT_signal"/>
</dbReference>
<dbReference type="EMBL" id="QQYZ01000008">
    <property type="protein sequence ID" value="RSY85476.1"/>
    <property type="molecule type" value="Genomic_DNA"/>
</dbReference>
<keyword evidence="1 3" id="KW-0378">Hydrolase</keyword>
<evidence type="ECO:0000259" key="2">
    <source>
        <dbReference type="Pfam" id="PF20434"/>
    </source>
</evidence>
<dbReference type="InterPro" id="IPR049492">
    <property type="entry name" value="BD-FAE-like_dom"/>
</dbReference>
<dbReference type="Gene3D" id="3.40.50.1820">
    <property type="entry name" value="alpha/beta hydrolase"/>
    <property type="match status" value="1"/>
</dbReference>
<evidence type="ECO:0000313" key="3">
    <source>
        <dbReference type="EMBL" id="RSY85476.1"/>
    </source>
</evidence>
<dbReference type="InterPro" id="IPR029058">
    <property type="entry name" value="AB_hydrolase_fold"/>
</dbReference>
<accession>A0A430G3S1</accession>
<comment type="caution">
    <text evidence="3">The sequence shown here is derived from an EMBL/GenBank/DDBJ whole genome shotgun (WGS) entry which is preliminary data.</text>
</comment>
<dbReference type="PANTHER" id="PTHR48081:SF6">
    <property type="entry name" value="PEPTIDASE S9 PROLYL OLIGOPEPTIDASE CATALYTIC DOMAIN-CONTAINING PROTEIN"/>
    <property type="match status" value="1"/>
</dbReference>
<protein>
    <submittedName>
        <fullName evidence="3">Alpha/beta hydrolase</fullName>
    </submittedName>
</protein>
<dbReference type="GO" id="GO:0016787">
    <property type="term" value="F:hydrolase activity"/>
    <property type="evidence" value="ECO:0007669"/>
    <property type="project" value="UniProtKB-KW"/>
</dbReference>
<dbReference type="Pfam" id="PF20434">
    <property type="entry name" value="BD-FAE"/>
    <property type="match status" value="1"/>
</dbReference>
<reference evidence="3 4" key="1">
    <citation type="submission" date="2018-07" db="EMBL/GenBank/DDBJ databases">
        <title>Genomic and Epidemiologic Investigation of an Indolent Hospital Outbreak.</title>
        <authorList>
            <person name="Johnson R.C."/>
            <person name="Deming C."/>
            <person name="Conlan S."/>
            <person name="Zellmer C.J."/>
            <person name="Michelin A.V."/>
            <person name="Lee-Lin S."/>
            <person name="Thomas P.J."/>
            <person name="Park M."/>
            <person name="Weingarten R.A."/>
            <person name="Less J."/>
            <person name="Dekker J.P."/>
            <person name="Frank K.M."/>
            <person name="Musser K.A."/>
            <person name="Mcquiston J.R."/>
            <person name="Henderson D.K."/>
            <person name="Lau A.F."/>
            <person name="Palmore T.N."/>
            <person name="Segre J.A."/>
        </authorList>
    </citation>
    <scope>NUCLEOTIDE SEQUENCE [LARGE SCALE GENOMIC DNA]</scope>
    <source>
        <strain evidence="3 4">SK-CDC1_0717</strain>
    </source>
</reference>
<proteinExistence type="predicted"/>
<dbReference type="Proteomes" id="UP000287746">
    <property type="component" value="Unassembled WGS sequence"/>
</dbReference>
<name>A0A430G3S1_9SPHN</name>
<sequence>MADRNERLFRPGRRAFLTAAGGGAVFASAALGQTAPPATGMPGPARLPDPAETIDLWPNGAPGMPATPPVETVVERGMGQSFADRAVSGIARPRMAVFRPERPNGAAVMIMPGGGYTRIVIDKEGYELGRWLSARGFTAFVLFYRLPGEGWAAGPDVSLSDAQRAMRLIRHRARTYGIDPARVAAMGFSAGGHLCADLLTRFAVRTYDPVDAADALSARPAAAAPVYPVVSMSAPDAHPGSREKLVGKDASPALERAHSPHLNVPADAPPVFLLHAEDDATVPVENAVLLRAALRAKGIPVETHLFARGGHGFGLRGTADKPVAAWPGLFVEWAKGLLIQPH</sequence>
<evidence type="ECO:0000313" key="4">
    <source>
        <dbReference type="Proteomes" id="UP000287746"/>
    </source>
</evidence>
<feature type="domain" description="BD-FAE-like" evidence="2">
    <location>
        <begin position="107"/>
        <end position="294"/>
    </location>
</feature>
<gene>
    <name evidence="3" type="ORF">DAH66_10430</name>
</gene>
<evidence type="ECO:0000256" key="1">
    <source>
        <dbReference type="ARBA" id="ARBA00022801"/>
    </source>
</evidence>